<keyword evidence="3" id="KW-1185">Reference proteome</keyword>
<sequence length="114" mass="13047">MTGVTRMDADEVDFAHTDQASRKRREKALGLARFAWERGITGAELLDLPDDRLRKLARAADANPPSTRETWTVAAQLIDEKMRWAQSHPDDPRALPRHADEKIMWVKPPIAPWH</sequence>
<proteinExistence type="predicted"/>
<dbReference type="Proteomes" id="UP001160334">
    <property type="component" value="Unassembled WGS sequence"/>
</dbReference>
<evidence type="ECO:0000313" key="3">
    <source>
        <dbReference type="Proteomes" id="UP001160334"/>
    </source>
</evidence>
<name>A0ABT6MCI2_9NOCA</name>
<accession>A0ABT6MCI2</accession>
<gene>
    <name evidence="2" type="ORF">M2280_003255</name>
</gene>
<comment type="caution">
    <text evidence="2">The sequence shown here is derived from an EMBL/GenBank/DDBJ whole genome shotgun (WGS) entry which is preliminary data.</text>
</comment>
<evidence type="ECO:0000313" key="2">
    <source>
        <dbReference type="EMBL" id="MDH6282032.1"/>
    </source>
</evidence>
<organism evidence="2 3">
    <name type="scientific">Prescottella agglutinans</name>
    <dbReference type="NCBI Taxonomy" id="1644129"/>
    <lineage>
        <taxon>Bacteria</taxon>
        <taxon>Bacillati</taxon>
        <taxon>Actinomycetota</taxon>
        <taxon>Actinomycetes</taxon>
        <taxon>Mycobacteriales</taxon>
        <taxon>Nocardiaceae</taxon>
        <taxon>Prescottella</taxon>
    </lineage>
</organism>
<feature type="compositionally biased region" description="Basic and acidic residues" evidence="1">
    <location>
        <begin position="7"/>
        <end position="21"/>
    </location>
</feature>
<protein>
    <submittedName>
        <fullName evidence="2">Uncharacterized protein</fullName>
    </submittedName>
</protein>
<reference evidence="2 3" key="1">
    <citation type="submission" date="2023-04" db="EMBL/GenBank/DDBJ databases">
        <title>Forest soil microbial communities from Buena Vista Peninsula, Colon Province, Panama.</title>
        <authorList>
            <person name="Bouskill N."/>
        </authorList>
    </citation>
    <scope>NUCLEOTIDE SEQUENCE [LARGE SCALE GENOMIC DNA]</scope>
    <source>
        <strain evidence="2 3">CFH S0262</strain>
    </source>
</reference>
<feature type="region of interest" description="Disordered" evidence="1">
    <location>
        <begin position="1"/>
        <end position="21"/>
    </location>
</feature>
<dbReference type="EMBL" id="JARXVC010000008">
    <property type="protein sequence ID" value="MDH6282032.1"/>
    <property type="molecule type" value="Genomic_DNA"/>
</dbReference>
<evidence type="ECO:0000256" key="1">
    <source>
        <dbReference type="SAM" id="MobiDB-lite"/>
    </source>
</evidence>